<evidence type="ECO:0000313" key="2">
    <source>
        <dbReference type="Proteomes" id="UP000001549"/>
    </source>
</evidence>
<dbReference type="KEGG" id="fsy:FsymDg_0440"/>
<evidence type="ECO:0000313" key="1">
    <source>
        <dbReference type="EMBL" id="AEH07996.1"/>
    </source>
</evidence>
<sequence length="97" mass="10292">MTRVLAGRGRAVAVMFRPAGFRGLLGRPMHTITERAVPAGDVLGPRAARLGAAMPVLTTPQAVAALTDLLERLVRDFTRVFGVPPARYARLTTPGTA</sequence>
<dbReference type="HOGENOM" id="CLU_2342662_0_0_11"/>
<dbReference type="EMBL" id="CP002801">
    <property type="protein sequence ID" value="AEH07996.1"/>
    <property type="molecule type" value="Genomic_DNA"/>
</dbReference>
<accession>F8B5E4</accession>
<reference evidence="1 2" key="1">
    <citation type="submission" date="2011-05" db="EMBL/GenBank/DDBJ databases">
        <title>Complete sequence of chromosome of Frankia symbiont of Datisca glomerata.</title>
        <authorList>
            <consortium name="US DOE Joint Genome Institute"/>
            <person name="Lucas S."/>
            <person name="Han J."/>
            <person name="Lapidus A."/>
            <person name="Cheng J.-F."/>
            <person name="Goodwin L."/>
            <person name="Pitluck S."/>
            <person name="Peters L."/>
            <person name="Mikhailova N."/>
            <person name="Chertkov O."/>
            <person name="Teshima H."/>
            <person name="Han C."/>
            <person name="Tapia R."/>
            <person name="Land M."/>
            <person name="Hauser L."/>
            <person name="Kyrpides N."/>
            <person name="Ivanova N."/>
            <person name="Pagani I."/>
            <person name="Berry A."/>
            <person name="Pawlowski K."/>
            <person name="Persson T."/>
            <person name="Vanden Heuvel B."/>
            <person name="Benson D."/>
            <person name="Woyke T."/>
        </authorList>
    </citation>
    <scope>NUCLEOTIDE SEQUENCE [LARGE SCALE GENOMIC DNA]</scope>
    <source>
        <strain evidence="2">4085684</strain>
    </source>
</reference>
<organism evidence="1 2">
    <name type="scientific">Candidatus Protofrankia datiscae</name>
    <dbReference type="NCBI Taxonomy" id="2716812"/>
    <lineage>
        <taxon>Bacteria</taxon>
        <taxon>Bacillati</taxon>
        <taxon>Actinomycetota</taxon>
        <taxon>Actinomycetes</taxon>
        <taxon>Frankiales</taxon>
        <taxon>Frankiaceae</taxon>
        <taxon>Protofrankia</taxon>
    </lineage>
</organism>
<dbReference type="STRING" id="656024.FsymDg_0440"/>
<protein>
    <submittedName>
        <fullName evidence="1">Uncharacterized protein</fullName>
    </submittedName>
</protein>
<keyword evidence="2" id="KW-1185">Reference proteome</keyword>
<dbReference type="Proteomes" id="UP000001549">
    <property type="component" value="Chromosome"/>
</dbReference>
<dbReference type="AlphaFoldDB" id="F8B5E4"/>
<name>F8B5E4_9ACTN</name>
<proteinExistence type="predicted"/>
<gene>
    <name evidence="1" type="ordered locus">FsymDg_0440</name>
</gene>